<reference evidence="2" key="2">
    <citation type="journal article" date="2019" name="Microbiology (Mosc.)">
        <title>Complete Genome Sequence of an Uncultured Bacterium of the Candidate Phylum Bipolaricaulota.</title>
        <authorList>
            <person name="Kadnikov V.V."/>
            <person name="Mardanov A.V."/>
            <person name="Beletsky A.V."/>
            <person name="Frank Y.A."/>
            <person name="Karnachuk O.V."/>
            <person name="Ravin N.V."/>
        </authorList>
    </citation>
    <scope>NUCLEOTIDE SEQUENCE</scope>
    <source>
        <strain evidence="2">B</strain>
    </source>
</reference>
<dbReference type="RefSeq" id="WP_156203378.1">
    <property type="nucleotide sequence ID" value="NZ_CP046457.1"/>
</dbReference>
<dbReference type="KEGG" id="salq:SYNTR_0894"/>
<evidence type="ECO:0000313" key="4">
    <source>
        <dbReference type="Proteomes" id="UP000426444"/>
    </source>
</evidence>
<dbReference type="OrthoDB" id="2867419at2"/>
<evidence type="ECO:0000313" key="2">
    <source>
        <dbReference type="EMBL" id="QGT99487.1"/>
    </source>
</evidence>
<dbReference type="KEGG" id="salq:SYNTR_1186"/>
<dbReference type="InterPro" id="IPR045536">
    <property type="entry name" value="DUF6431"/>
</dbReference>
<dbReference type="AlphaFoldDB" id="A0A6I6DE93"/>
<dbReference type="Proteomes" id="UP000426444">
    <property type="component" value="Chromosome"/>
</dbReference>
<feature type="domain" description="DUF6431" evidence="1">
    <location>
        <begin position="29"/>
        <end position="96"/>
    </location>
</feature>
<protein>
    <recommendedName>
        <fullName evidence="1">DUF6431 domain-containing protein</fullName>
    </recommendedName>
</protein>
<organism evidence="2 4">
    <name type="scientific">Candidatus Syntrophocurvum alkaliphilum</name>
    <dbReference type="NCBI Taxonomy" id="2293317"/>
    <lineage>
        <taxon>Bacteria</taxon>
        <taxon>Bacillati</taxon>
        <taxon>Bacillota</taxon>
        <taxon>Clostridia</taxon>
        <taxon>Eubacteriales</taxon>
        <taxon>Syntrophomonadaceae</taxon>
        <taxon>Candidatus Syntrophocurvum</taxon>
    </lineage>
</organism>
<proteinExistence type="predicted"/>
<dbReference type="EMBL" id="CP046457">
    <property type="protein sequence ID" value="QGT99779.1"/>
    <property type="molecule type" value="Genomic_DNA"/>
</dbReference>
<gene>
    <name evidence="2" type="ORF">SYNTR_0894</name>
    <name evidence="3" type="ORF">SYNTR_1186</name>
</gene>
<keyword evidence="4" id="KW-1185">Reference proteome</keyword>
<accession>A0A6I6DE93</accession>
<name>A0A6I6DE93_9FIRM</name>
<evidence type="ECO:0000259" key="1">
    <source>
        <dbReference type="Pfam" id="PF20020"/>
    </source>
</evidence>
<evidence type="ECO:0000313" key="3">
    <source>
        <dbReference type="EMBL" id="QGT99779.1"/>
    </source>
</evidence>
<dbReference type="Pfam" id="PF20020">
    <property type="entry name" value="DUF6431"/>
    <property type="match status" value="1"/>
</dbReference>
<reference evidence="4" key="1">
    <citation type="journal article" date="2019" name="Microbiology">
        <title>Complete Genome Sequence of an Uncultured Bacterium of the Candidate Phylum Bipolaricaulota.</title>
        <authorList>
            <person name="Kadnikov V.V."/>
            <person name="Mardanov A.V."/>
            <person name="Beletsky A.V."/>
            <person name="Frank Y.A."/>
            <person name="Karnachuk O.V."/>
            <person name="Ravin N.V."/>
        </authorList>
    </citation>
    <scope>NUCLEOTIDE SEQUENCE [LARGE SCALE GENOMIC DNA]</scope>
</reference>
<sequence>MQIIWTKANKISKYIKTTVNNTFPHILECPCCKARIKLYRHGYYYRNVIYYKKEYQIKICRYYCRSCKKTTSLIPSFLLPYFQHSRPLILKELNKIFSKLPTRLSRQQAAFYKARFLRNMNALIVALREKQQLYGISRDENKKAIQLLKYLTPPPRETTLKGHYDQIINNFMALSF</sequence>
<dbReference type="EMBL" id="CP046457">
    <property type="protein sequence ID" value="QGT99487.1"/>
    <property type="molecule type" value="Genomic_DNA"/>
</dbReference>